<reference evidence="5 6" key="1">
    <citation type="submission" date="2020-08" db="EMBL/GenBank/DDBJ databases">
        <title>A Genomic Blueprint of the Chicken Gut Microbiome.</title>
        <authorList>
            <person name="Gilroy R."/>
            <person name="Ravi A."/>
            <person name="Getino M."/>
            <person name="Pursley I."/>
            <person name="Horton D.L."/>
            <person name="Alikhan N.-F."/>
            <person name="Baker D."/>
            <person name="Gharbi K."/>
            <person name="Hall N."/>
            <person name="Watson M."/>
            <person name="Adriaenssens E.M."/>
            <person name="Foster-Nyarko E."/>
            <person name="Jarju S."/>
            <person name="Secka A."/>
            <person name="Antonio M."/>
            <person name="Oren A."/>
            <person name="Chaudhuri R."/>
            <person name="La Ragione R.M."/>
            <person name="Hildebrand F."/>
            <person name="Pallen M.J."/>
        </authorList>
    </citation>
    <scope>NUCLEOTIDE SEQUENCE [LARGE SCALE GENOMIC DNA]</scope>
    <source>
        <strain evidence="5 6">Sa4CUA7</strain>
    </source>
</reference>
<dbReference type="SUPFAM" id="SSF55729">
    <property type="entry name" value="Acyl-CoA N-acyltransferases (Nat)"/>
    <property type="match status" value="2"/>
</dbReference>
<keyword evidence="6" id="KW-1185">Reference proteome</keyword>
<gene>
    <name evidence="5" type="ORF">H9651_14385</name>
</gene>
<evidence type="ECO:0000256" key="3">
    <source>
        <dbReference type="SAM" id="MobiDB-lite"/>
    </source>
</evidence>
<sequence>MSQLTLAERIGPTPEPALPHHPDAVTWRPATAHDIDAIHCVIVAADLVDHPSWTTPRQDVADTFELSHIDHSRDTVLGFAHDGTPVAVGSSFVHPSQEVRIQIDLQGGVHPQWRRRGIGTALLEWQHARALQQLAASGSTLPGEVRLHAGEYEHDAVTIAGRRGFHVDRWFASMERDLSAPVAERATPEGIALVPYTADRALDALAARNDAFRDHWGSLPTTPERWEKFVGGPFLRPDLSTLALDGDRIVAFCLASVNEDDWATLGASHAYIDLIGVVRSHRGRGLAPLVASRSLRAMADAGLERAVLDVDTESPTGANSLYERLGFVVTERERALVRRY</sequence>
<dbReference type="Pfam" id="PF00583">
    <property type="entry name" value="Acetyltransf_1"/>
    <property type="match status" value="2"/>
</dbReference>
<feature type="region of interest" description="Disordered" evidence="3">
    <location>
        <begin position="1"/>
        <end position="21"/>
    </location>
</feature>
<accession>A0ABR8S5S4</accession>
<dbReference type="PROSITE" id="PS51186">
    <property type="entry name" value="GNAT"/>
    <property type="match status" value="2"/>
</dbReference>
<evidence type="ECO:0000313" key="6">
    <source>
        <dbReference type="Proteomes" id="UP000648352"/>
    </source>
</evidence>
<dbReference type="InterPro" id="IPR000182">
    <property type="entry name" value="GNAT_dom"/>
</dbReference>
<dbReference type="RefSeq" id="WP_191720020.1">
    <property type="nucleotide sequence ID" value="NZ_JACSQP010000014.1"/>
</dbReference>
<evidence type="ECO:0000256" key="1">
    <source>
        <dbReference type="ARBA" id="ARBA00022679"/>
    </source>
</evidence>
<evidence type="ECO:0000259" key="4">
    <source>
        <dbReference type="PROSITE" id="PS51186"/>
    </source>
</evidence>
<dbReference type="PANTHER" id="PTHR43877">
    <property type="entry name" value="AMINOALKYLPHOSPHONATE N-ACETYLTRANSFERASE-RELATED-RELATED"/>
    <property type="match status" value="1"/>
</dbReference>
<keyword evidence="2" id="KW-0012">Acyltransferase</keyword>
<proteinExistence type="predicted"/>
<evidence type="ECO:0000256" key="2">
    <source>
        <dbReference type="ARBA" id="ARBA00023315"/>
    </source>
</evidence>
<dbReference type="CDD" id="cd04301">
    <property type="entry name" value="NAT_SF"/>
    <property type="match status" value="2"/>
</dbReference>
<organism evidence="5 6">
    <name type="scientific">Microbacterium pullorum</name>
    <dbReference type="NCBI Taxonomy" id="2762236"/>
    <lineage>
        <taxon>Bacteria</taxon>
        <taxon>Bacillati</taxon>
        <taxon>Actinomycetota</taxon>
        <taxon>Actinomycetes</taxon>
        <taxon>Micrococcales</taxon>
        <taxon>Microbacteriaceae</taxon>
        <taxon>Microbacterium</taxon>
    </lineage>
</organism>
<dbReference type="PANTHER" id="PTHR43877:SF2">
    <property type="entry name" value="AMINOALKYLPHOSPHONATE N-ACETYLTRANSFERASE-RELATED"/>
    <property type="match status" value="1"/>
</dbReference>
<dbReference type="InterPro" id="IPR050832">
    <property type="entry name" value="Bact_Acetyltransf"/>
</dbReference>
<protein>
    <submittedName>
        <fullName evidence="5">GNAT family N-acetyltransferase</fullName>
    </submittedName>
</protein>
<comment type="caution">
    <text evidence="5">The sequence shown here is derived from an EMBL/GenBank/DDBJ whole genome shotgun (WGS) entry which is preliminary data.</text>
</comment>
<dbReference type="EMBL" id="JACSQP010000014">
    <property type="protein sequence ID" value="MBD7958826.1"/>
    <property type="molecule type" value="Genomic_DNA"/>
</dbReference>
<name>A0ABR8S5S4_9MICO</name>
<keyword evidence="1" id="KW-0808">Transferase</keyword>
<evidence type="ECO:0000313" key="5">
    <source>
        <dbReference type="EMBL" id="MBD7958826.1"/>
    </source>
</evidence>
<dbReference type="InterPro" id="IPR016181">
    <property type="entry name" value="Acyl_CoA_acyltransferase"/>
</dbReference>
<dbReference type="Proteomes" id="UP000648352">
    <property type="component" value="Unassembled WGS sequence"/>
</dbReference>
<dbReference type="Gene3D" id="3.40.630.30">
    <property type="match status" value="1"/>
</dbReference>
<feature type="domain" description="N-acetyltransferase" evidence="4">
    <location>
        <begin position="191"/>
        <end position="340"/>
    </location>
</feature>
<feature type="domain" description="N-acetyltransferase" evidence="4">
    <location>
        <begin position="25"/>
        <end position="189"/>
    </location>
</feature>